<evidence type="ECO:0000256" key="1">
    <source>
        <dbReference type="SAM" id="MobiDB-lite"/>
    </source>
</evidence>
<keyword evidence="3" id="KW-1185">Reference proteome</keyword>
<evidence type="ECO:0000313" key="2">
    <source>
        <dbReference type="EMBL" id="KAK3011716.1"/>
    </source>
</evidence>
<dbReference type="Gene3D" id="3.40.50.720">
    <property type="entry name" value="NAD(P)-binding Rossmann-like Domain"/>
    <property type="match status" value="1"/>
</dbReference>
<evidence type="ECO:0000313" key="3">
    <source>
        <dbReference type="Proteomes" id="UP001188597"/>
    </source>
</evidence>
<organism evidence="2 3">
    <name type="scientific">Escallonia herrerae</name>
    <dbReference type="NCBI Taxonomy" id="1293975"/>
    <lineage>
        <taxon>Eukaryota</taxon>
        <taxon>Viridiplantae</taxon>
        <taxon>Streptophyta</taxon>
        <taxon>Embryophyta</taxon>
        <taxon>Tracheophyta</taxon>
        <taxon>Spermatophyta</taxon>
        <taxon>Magnoliopsida</taxon>
        <taxon>eudicotyledons</taxon>
        <taxon>Gunneridae</taxon>
        <taxon>Pentapetalae</taxon>
        <taxon>asterids</taxon>
        <taxon>campanulids</taxon>
        <taxon>Escalloniales</taxon>
        <taxon>Escalloniaceae</taxon>
        <taxon>Escallonia</taxon>
    </lineage>
</organism>
<comment type="caution">
    <text evidence="2">The sequence shown here is derived from an EMBL/GenBank/DDBJ whole genome shotgun (WGS) entry which is preliminary data.</text>
</comment>
<dbReference type="AlphaFoldDB" id="A0AA89ATX6"/>
<dbReference type="PANTHER" id="PTHR32487:SF0">
    <property type="entry name" value="3-OXO-DELTA(4,5)-STEROID 5-BETA-REDUCTASE"/>
    <property type="match status" value="1"/>
</dbReference>
<name>A0AA89ATX6_9ASTE</name>
<protein>
    <submittedName>
        <fullName evidence="2">Uncharacterized protein</fullName>
    </submittedName>
</protein>
<accession>A0AA89ATX6</accession>
<dbReference type="PANTHER" id="PTHR32487">
    <property type="entry name" value="3-OXO-DELTA(4,5)-STEROID 5-BETA-REDUCTASE"/>
    <property type="match status" value="1"/>
</dbReference>
<gene>
    <name evidence="2" type="ORF">RJ639_011666</name>
</gene>
<feature type="region of interest" description="Disordered" evidence="1">
    <location>
        <begin position="1"/>
        <end position="20"/>
    </location>
</feature>
<proteinExistence type="predicted"/>
<sequence>MPSNRHQALRRAPHETPLTEDLPRLNAPNFYYTLEDILFEETSNKETLTWSKNRSDVIFRVFSLQQDDHYRNPLRLRGRIGAPCLGGGRPAREERTVQRCKGDVFKWKHMWRVLAEQFNMEYVEFAPRLGCGGLLMLCSASGIV</sequence>
<dbReference type="EMBL" id="JAVXUP010001435">
    <property type="protein sequence ID" value="KAK3011716.1"/>
    <property type="molecule type" value="Genomic_DNA"/>
</dbReference>
<dbReference type="Proteomes" id="UP001188597">
    <property type="component" value="Unassembled WGS sequence"/>
</dbReference>
<reference evidence="2" key="1">
    <citation type="submission" date="2022-12" db="EMBL/GenBank/DDBJ databases">
        <title>Draft genome assemblies for two species of Escallonia (Escalloniales).</title>
        <authorList>
            <person name="Chanderbali A."/>
            <person name="Dervinis C."/>
            <person name="Anghel I."/>
            <person name="Soltis D."/>
            <person name="Soltis P."/>
            <person name="Zapata F."/>
        </authorList>
    </citation>
    <scope>NUCLEOTIDE SEQUENCE</scope>
    <source>
        <strain evidence="2">UCBG64.0493</strain>
        <tissue evidence="2">Leaf</tissue>
    </source>
</reference>